<sequence>MNPNQYMYIPFHGCESAPSSLFIRSKYVAVCLSFKFGLSFWSVLSVSARRSYSILYMAEISGVSVSDAKHSIGIKCWQYDLINNGGKPENKIEYSGEEKKLYPEEISMVLSKMKETAEVYLGKVLSNAVVTVPEYFNDSQRHAKKDTGTIAGLNVLSIINKPIAAAITYQILKCKEVIKIIFMYNIIIIIIFSYDNEIIAIIYVYIYIIYKLIHFLLFCM</sequence>
<gene>
    <name evidence="5" type="ORF">ACJMK2_002317</name>
</gene>
<keyword evidence="4" id="KW-1133">Transmembrane helix</keyword>
<comment type="similarity">
    <text evidence="1">Belongs to the heat shock protein 70 family.</text>
</comment>
<dbReference type="Pfam" id="PF00012">
    <property type="entry name" value="HSP70"/>
    <property type="match status" value="1"/>
</dbReference>
<name>A0ABD3XWQ2_SINWO</name>
<comment type="caution">
    <text evidence="5">The sequence shown here is derived from an EMBL/GenBank/DDBJ whole genome shotgun (WGS) entry which is preliminary data.</text>
</comment>
<feature type="transmembrane region" description="Helical" evidence="4">
    <location>
        <begin position="177"/>
        <end position="194"/>
    </location>
</feature>
<reference evidence="5 6" key="1">
    <citation type="submission" date="2024-11" db="EMBL/GenBank/DDBJ databases">
        <title>Chromosome-level genome assembly of the freshwater bivalve Anodonta woodiana.</title>
        <authorList>
            <person name="Chen X."/>
        </authorList>
    </citation>
    <scope>NUCLEOTIDE SEQUENCE [LARGE SCALE GENOMIC DNA]</scope>
    <source>
        <strain evidence="5">MN2024</strain>
        <tissue evidence="5">Gills</tissue>
    </source>
</reference>
<protein>
    <recommendedName>
        <fullName evidence="7">Heat shock protein 70</fullName>
    </recommendedName>
</protein>
<keyword evidence="4" id="KW-0472">Membrane</keyword>
<dbReference type="InterPro" id="IPR013126">
    <property type="entry name" value="Hsp_70_fam"/>
</dbReference>
<dbReference type="SUPFAM" id="SSF53067">
    <property type="entry name" value="Actin-like ATPase domain"/>
    <property type="match status" value="1"/>
</dbReference>
<evidence type="ECO:0000256" key="4">
    <source>
        <dbReference type="SAM" id="Phobius"/>
    </source>
</evidence>
<dbReference type="InterPro" id="IPR043129">
    <property type="entry name" value="ATPase_NBD"/>
</dbReference>
<evidence type="ECO:0000256" key="1">
    <source>
        <dbReference type="ARBA" id="ARBA00007381"/>
    </source>
</evidence>
<keyword evidence="4" id="KW-0812">Transmembrane</keyword>
<evidence type="ECO:0008006" key="7">
    <source>
        <dbReference type="Google" id="ProtNLM"/>
    </source>
</evidence>
<dbReference type="FunFam" id="3.30.420.40:FF:000028">
    <property type="entry name" value="heat shock 70 kDa protein-like"/>
    <property type="match status" value="1"/>
</dbReference>
<dbReference type="PANTHER" id="PTHR19375">
    <property type="entry name" value="HEAT SHOCK PROTEIN 70KDA"/>
    <property type="match status" value="1"/>
</dbReference>
<keyword evidence="3" id="KW-0067">ATP-binding</keyword>
<keyword evidence="2" id="KW-0547">Nucleotide-binding</keyword>
<dbReference type="Proteomes" id="UP001634394">
    <property type="component" value="Unassembled WGS sequence"/>
</dbReference>
<dbReference type="EMBL" id="JBJQND010000001">
    <property type="protein sequence ID" value="KAL3890010.1"/>
    <property type="molecule type" value="Genomic_DNA"/>
</dbReference>
<keyword evidence="6" id="KW-1185">Reference proteome</keyword>
<feature type="transmembrane region" description="Helical" evidence="4">
    <location>
        <begin position="200"/>
        <end position="219"/>
    </location>
</feature>
<organism evidence="5 6">
    <name type="scientific">Sinanodonta woodiana</name>
    <name type="common">Chinese pond mussel</name>
    <name type="synonym">Anodonta woodiana</name>
    <dbReference type="NCBI Taxonomy" id="1069815"/>
    <lineage>
        <taxon>Eukaryota</taxon>
        <taxon>Metazoa</taxon>
        <taxon>Spiralia</taxon>
        <taxon>Lophotrochozoa</taxon>
        <taxon>Mollusca</taxon>
        <taxon>Bivalvia</taxon>
        <taxon>Autobranchia</taxon>
        <taxon>Heteroconchia</taxon>
        <taxon>Palaeoheterodonta</taxon>
        <taxon>Unionida</taxon>
        <taxon>Unionoidea</taxon>
        <taxon>Unionidae</taxon>
        <taxon>Unioninae</taxon>
        <taxon>Sinanodonta</taxon>
    </lineage>
</organism>
<dbReference type="EMBL" id="JBJQND010000001">
    <property type="protein sequence ID" value="KAL3890011.1"/>
    <property type="molecule type" value="Genomic_DNA"/>
</dbReference>
<evidence type="ECO:0000313" key="5">
    <source>
        <dbReference type="EMBL" id="KAL3890010.1"/>
    </source>
</evidence>
<evidence type="ECO:0000256" key="2">
    <source>
        <dbReference type="ARBA" id="ARBA00022741"/>
    </source>
</evidence>
<dbReference type="GO" id="GO:0005524">
    <property type="term" value="F:ATP binding"/>
    <property type="evidence" value="ECO:0007669"/>
    <property type="project" value="UniProtKB-KW"/>
</dbReference>
<evidence type="ECO:0000313" key="6">
    <source>
        <dbReference type="Proteomes" id="UP001634394"/>
    </source>
</evidence>
<dbReference type="Gene3D" id="3.30.30.30">
    <property type="match status" value="1"/>
</dbReference>
<evidence type="ECO:0000256" key="3">
    <source>
        <dbReference type="ARBA" id="ARBA00022840"/>
    </source>
</evidence>
<proteinExistence type="inferred from homology"/>
<dbReference type="AlphaFoldDB" id="A0ABD3XWQ2"/>
<dbReference type="Gene3D" id="3.30.420.40">
    <property type="match status" value="1"/>
</dbReference>
<accession>A0ABD3XWQ2</accession>